<dbReference type="STRING" id="1210046.B277_07755"/>
<reference evidence="2 3" key="1">
    <citation type="journal article" date="2012" name="J. Bacteriol.">
        <title>Genome Sequence of Janibacter hoylei MTCC8307, Isolated from the Stratospheric Air.</title>
        <authorList>
            <person name="Pawar S.P."/>
            <person name="Dhotre D.P."/>
            <person name="Shetty S.A."/>
            <person name="Chowdhury S.P."/>
            <person name="Chaudhari B.L."/>
            <person name="Shouche Y.S."/>
        </authorList>
    </citation>
    <scope>NUCLEOTIDE SEQUENCE [LARGE SCALE GENOMIC DNA]</scope>
    <source>
        <strain evidence="2 3">PVAS-1</strain>
    </source>
</reference>
<feature type="compositionally biased region" description="Polar residues" evidence="1">
    <location>
        <begin position="66"/>
        <end position="84"/>
    </location>
</feature>
<evidence type="ECO:0000313" key="3">
    <source>
        <dbReference type="Proteomes" id="UP000004474"/>
    </source>
</evidence>
<accession>K1E7H2</accession>
<protein>
    <submittedName>
        <fullName evidence="2">Uncharacterized protein</fullName>
    </submittedName>
</protein>
<dbReference type="Proteomes" id="UP000004474">
    <property type="component" value="Unassembled WGS sequence"/>
</dbReference>
<feature type="compositionally biased region" description="Low complexity" evidence="1">
    <location>
        <begin position="41"/>
        <end position="60"/>
    </location>
</feature>
<feature type="region of interest" description="Disordered" evidence="1">
    <location>
        <begin position="1"/>
        <end position="25"/>
    </location>
</feature>
<dbReference type="EMBL" id="ALWX01000031">
    <property type="protein sequence ID" value="EKA61357.1"/>
    <property type="molecule type" value="Genomic_DNA"/>
</dbReference>
<evidence type="ECO:0000313" key="2">
    <source>
        <dbReference type="EMBL" id="EKA61357.1"/>
    </source>
</evidence>
<feature type="compositionally biased region" description="Low complexity" evidence="1">
    <location>
        <begin position="92"/>
        <end position="103"/>
    </location>
</feature>
<sequence length="109" mass="10711">MRQVVVAQPSPSGAGKIGRTQAAGVSGSTCVSISARAAARAASSEAASSSGARSPGVGASPVGRRASSTSCWRGSSRAATSCSVGTPRRRATPTTRSRARPAAVLLPDS</sequence>
<gene>
    <name evidence="2" type="ORF">B277_07755</name>
</gene>
<evidence type="ECO:0000256" key="1">
    <source>
        <dbReference type="SAM" id="MobiDB-lite"/>
    </source>
</evidence>
<feature type="region of interest" description="Disordered" evidence="1">
    <location>
        <begin position="41"/>
        <end position="109"/>
    </location>
</feature>
<organism evidence="2 3">
    <name type="scientific">Janibacter hoylei PVAS-1</name>
    <dbReference type="NCBI Taxonomy" id="1210046"/>
    <lineage>
        <taxon>Bacteria</taxon>
        <taxon>Bacillati</taxon>
        <taxon>Actinomycetota</taxon>
        <taxon>Actinomycetes</taxon>
        <taxon>Micrococcales</taxon>
        <taxon>Intrasporangiaceae</taxon>
        <taxon>Janibacter</taxon>
    </lineage>
</organism>
<dbReference type="AlphaFoldDB" id="K1E7H2"/>
<proteinExistence type="predicted"/>
<name>K1E7H2_9MICO</name>
<comment type="caution">
    <text evidence="2">The sequence shown here is derived from an EMBL/GenBank/DDBJ whole genome shotgun (WGS) entry which is preliminary data.</text>
</comment>